<keyword evidence="1" id="KW-1133">Transmembrane helix</keyword>
<keyword evidence="1" id="KW-0472">Membrane</keyword>
<reference evidence="2" key="2">
    <citation type="journal article" date="2021" name="PeerJ">
        <title>Extensive microbial diversity within the chicken gut microbiome revealed by metagenomics and culture.</title>
        <authorList>
            <person name="Gilroy R."/>
            <person name="Ravi A."/>
            <person name="Getino M."/>
            <person name="Pursley I."/>
            <person name="Horton D.L."/>
            <person name="Alikhan N.F."/>
            <person name="Baker D."/>
            <person name="Gharbi K."/>
            <person name="Hall N."/>
            <person name="Watson M."/>
            <person name="Adriaenssens E.M."/>
            <person name="Foster-Nyarko E."/>
            <person name="Jarju S."/>
            <person name="Secka A."/>
            <person name="Antonio M."/>
            <person name="Oren A."/>
            <person name="Chaudhuri R.R."/>
            <person name="La Ragione R."/>
            <person name="Hildebrand F."/>
            <person name="Pallen M.J."/>
        </authorList>
    </citation>
    <scope>NUCLEOTIDE SEQUENCE</scope>
    <source>
        <strain evidence="2">CHK195-4489</strain>
    </source>
</reference>
<keyword evidence="1" id="KW-0812">Transmembrane</keyword>
<dbReference type="Gene3D" id="3.20.20.80">
    <property type="entry name" value="Glycosidases"/>
    <property type="match status" value="1"/>
</dbReference>
<dbReference type="EMBL" id="DVMM01000004">
    <property type="protein sequence ID" value="HIU28692.1"/>
    <property type="molecule type" value="Genomic_DNA"/>
</dbReference>
<gene>
    <name evidence="2" type="ORF">IAD50_00165</name>
</gene>
<evidence type="ECO:0000313" key="3">
    <source>
        <dbReference type="Proteomes" id="UP000824089"/>
    </source>
</evidence>
<evidence type="ECO:0000313" key="2">
    <source>
        <dbReference type="EMBL" id="HIU28692.1"/>
    </source>
</evidence>
<feature type="transmembrane region" description="Helical" evidence="1">
    <location>
        <begin position="648"/>
        <end position="667"/>
    </location>
</feature>
<organism evidence="2 3">
    <name type="scientific">Candidatus Egerieisoma faecipullorum</name>
    <dbReference type="NCBI Taxonomy" id="2840963"/>
    <lineage>
        <taxon>Bacteria</taxon>
        <taxon>Bacillati</taxon>
        <taxon>Bacillota</taxon>
        <taxon>Clostridia</taxon>
        <taxon>Eubacteriales</taxon>
        <taxon>Clostridiaceae</taxon>
        <taxon>Clostridiaceae incertae sedis</taxon>
        <taxon>Candidatus Egerieisoma</taxon>
    </lineage>
</organism>
<accession>A0A9D1I6L1</accession>
<dbReference type="SUPFAM" id="SSF49344">
    <property type="entry name" value="CBD9-like"/>
    <property type="match status" value="1"/>
</dbReference>
<dbReference type="AlphaFoldDB" id="A0A9D1I6L1"/>
<protein>
    <submittedName>
        <fullName evidence="2">Uncharacterized protein</fullName>
    </submittedName>
</protein>
<dbReference type="Proteomes" id="UP000824089">
    <property type="component" value="Unassembled WGS sequence"/>
</dbReference>
<evidence type="ECO:0000256" key="1">
    <source>
        <dbReference type="SAM" id="Phobius"/>
    </source>
</evidence>
<sequence length="674" mass="75819">MGKIDSTRILLLAALAVFATAALLAAWSGHKVHAQSDQSAVDYTLSHITATDALGRELPDISGYRTDRYVGLFYFAWMGQQGEPQTEVYDITKLLRTDRDALFSTAANNSTAPNGYNYFFNEPLYGYYNSQDPYVIRKHLELFIAAGVDFIALDFTNGIYYGEVLSNMLDIYLAYQTAGWDVPKLMFFTNTRSGDVVAQLYRNVYRRGKYDSLWFRGSGEKPMIIAWEEELTEPMREFFAVRPPQWPEAEYDPAGWPYVEKVRPQRLFTNLMSVSVAQHTGDAFSFSVQGVNGGINESWGRGYTSENPVNGNVDAILRGDNFQEQWNTALAEDPEIVFVTGWNEWTALKLTADWAGSTPFWVDTFNTEFSRDIEMTRASTYVQNEDGTYAEEGYGDNYYLQLISNIRAYKGIGLTSENYQEPVSKTIDLGGDDAQWNDVTNTYLNLSEDKIARDHYGYVRKEEYHYTQAAPDNFITSIKVTHDSQNLYFRLETKEAISERDPDAENWMNLLIGIENADEKFPSWEGFQYIVNRKPESDTQTSLERVAADGKYEFEAVSSVSFTVNGNVMQLCIPRSALGIGEGPFSIRFKAADSIEHPEDIMDYYVSGDAVPMGRLAYTYTGMTLADFEAQQSGKQEEKNTGLSVGEWIAVSAGAAITVACGALIAVKCGKKKQ</sequence>
<comment type="caution">
    <text evidence="2">The sequence shown here is derived from an EMBL/GenBank/DDBJ whole genome shotgun (WGS) entry which is preliminary data.</text>
</comment>
<reference evidence="2" key="1">
    <citation type="submission" date="2020-10" db="EMBL/GenBank/DDBJ databases">
        <authorList>
            <person name="Gilroy R."/>
        </authorList>
    </citation>
    <scope>NUCLEOTIDE SEQUENCE</scope>
    <source>
        <strain evidence="2">CHK195-4489</strain>
    </source>
</reference>
<name>A0A9D1I6L1_9CLOT</name>
<proteinExistence type="predicted"/>